<dbReference type="SUPFAM" id="SSF51556">
    <property type="entry name" value="Metallo-dependent hydrolases"/>
    <property type="match status" value="1"/>
</dbReference>
<sequence>MSRTDSDEIVPYPVLDTHAHIVPPSLLAALEKAPACGFSARRTEKGWVVDVPGMGETRPIGARMNETGPRAGWRGQTGVATQVISPWMDIQSAFLEPPAARDWARTVNDAMAESVAELGGGTTALASVATDDGEQAAADLLEVWKRPEFTGVMLSTDPLTGSAPHEENFEPLWTVAAREEIPVVLHPPTYGPSGELATLGTMGNVHGRLIDNTVAVTELILHGLLDRHPGLKLILVHGGGFLPYQASRLDGGYRTKEAFAGELERDKPSDYLRDFVYDTVALSAPAIRFLTGLVGSDHVVLGSDYPFALGDPRPVHTVLDAGLSESDTEAILRTNAEKIFRRPA</sequence>
<reference evidence="3 4" key="1">
    <citation type="submission" date="2023-06" db="EMBL/GenBank/DDBJ databases">
        <authorList>
            <person name="Oyuntsetseg B."/>
            <person name="Kim S.B."/>
        </authorList>
    </citation>
    <scope>NUCLEOTIDE SEQUENCE [LARGE SCALE GENOMIC DNA]</scope>
    <source>
        <strain evidence="3 4">2-15</strain>
    </source>
</reference>
<organism evidence="3 4">
    <name type="scientific">Amycolatopsis carbonis</name>
    <dbReference type="NCBI Taxonomy" id="715471"/>
    <lineage>
        <taxon>Bacteria</taxon>
        <taxon>Bacillati</taxon>
        <taxon>Actinomycetota</taxon>
        <taxon>Actinomycetes</taxon>
        <taxon>Pseudonocardiales</taxon>
        <taxon>Pseudonocardiaceae</taxon>
        <taxon>Amycolatopsis</taxon>
    </lineage>
</organism>
<protein>
    <submittedName>
        <fullName evidence="3">Amidohydrolase family protein</fullName>
    </submittedName>
</protein>
<dbReference type="AlphaFoldDB" id="A0A9Y2I8P3"/>
<evidence type="ECO:0000313" key="4">
    <source>
        <dbReference type="Proteomes" id="UP001236014"/>
    </source>
</evidence>
<dbReference type="PANTHER" id="PTHR21240">
    <property type="entry name" value="2-AMINO-3-CARBOXYLMUCONATE-6-SEMIALDEHYDE DECARBOXYLASE"/>
    <property type="match status" value="1"/>
</dbReference>
<dbReference type="PANTHER" id="PTHR21240:SF28">
    <property type="entry name" value="ISO-OROTATE DECARBOXYLASE (EUROFUNG)"/>
    <property type="match status" value="1"/>
</dbReference>
<evidence type="ECO:0000313" key="3">
    <source>
        <dbReference type="EMBL" id="WIX75860.1"/>
    </source>
</evidence>
<dbReference type="InterPro" id="IPR032466">
    <property type="entry name" value="Metal_Hydrolase"/>
</dbReference>
<dbReference type="GO" id="GO:0016831">
    <property type="term" value="F:carboxy-lyase activity"/>
    <property type="evidence" value="ECO:0007669"/>
    <property type="project" value="InterPro"/>
</dbReference>
<dbReference type="RefSeq" id="WP_285966622.1">
    <property type="nucleotide sequence ID" value="NZ_CP127294.1"/>
</dbReference>
<gene>
    <name evidence="3" type="ORF">QRX50_30820</name>
</gene>
<dbReference type="GO" id="GO:0019748">
    <property type="term" value="P:secondary metabolic process"/>
    <property type="evidence" value="ECO:0007669"/>
    <property type="project" value="TreeGrafter"/>
</dbReference>
<dbReference type="InterPro" id="IPR032465">
    <property type="entry name" value="ACMSD"/>
</dbReference>
<keyword evidence="4" id="KW-1185">Reference proteome</keyword>
<keyword evidence="1" id="KW-0456">Lyase</keyword>
<accession>A0A9Y2I8P3</accession>
<dbReference type="GO" id="GO:0005737">
    <property type="term" value="C:cytoplasm"/>
    <property type="evidence" value="ECO:0007669"/>
    <property type="project" value="TreeGrafter"/>
</dbReference>
<dbReference type="Gene3D" id="3.20.20.140">
    <property type="entry name" value="Metal-dependent hydrolases"/>
    <property type="match status" value="1"/>
</dbReference>
<dbReference type="Proteomes" id="UP001236014">
    <property type="component" value="Chromosome"/>
</dbReference>
<name>A0A9Y2I8P3_9PSEU</name>
<dbReference type="Pfam" id="PF04909">
    <property type="entry name" value="Amidohydro_2"/>
    <property type="match status" value="1"/>
</dbReference>
<dbReference type="EMBL" id="CP127294">
    <property type="protein sequence ID" value="WIX75860.1"/>
    <property type="molecule type" value="Genomic_DNA"/>
</dbReference>
<proteinExistence type="predicted"/>
<evidence type="ECO:0000259" key="2">
    <source>
        <dbReference type="Pfam" id="PF04909"/>
    </source>
</evidence>
<dbReference type="KEGG" id="acab:QRX50_30820"/>
<dbReference type="GO" id="GO:0016787">
    <property type="term" value="F:hydrolase activity"/>
    <property type="evidence" value="ECO:0007669"/>
    <property type="project" value="InterPro"/>
</dbReference>
<dbReference type="InterPro" id="IPR006680">
    <property type="entry name" value="Amidohydro-rel"/>
</dbReference>
<evidence type="ECO:0000256" key="1">
    <source>
        <dbReference type="ARBA" id="ARBA00023239"/>
    </source>
</evidence>
<feature type="domain" description="Amidohydrolase-related" evidence="2">
    <location>
        <begin position="100"/>
        <end position="342"/>
    </location>
</feature>